<dbReference type="Proteomes" id="UP000003053">
    <property type="component" value="Unassembled WGS sequence"/>
</dbReference>
<dbReference type="EMBL" id="AAOG01000002">
    <property type="protein sequence ID" value="EAR12643.1"/>
    <property type="molecule type" value="Genomic_DNA"/>
</dbReference>
<proteinExistence type="predicted"/>
<evidence type="ECO:0000313" key="1">
    <source>
        <dbReference type="EMBL" id="EAR12643.1"/>
    </source>
</evidence>
<organism evidence="1 2">
    <name type="scientific">Polaribacter irgensii 23-P</name>
    <dbReference type="NCBI Taxonomy" id="313594"/>
    <lineage>
        <taxon>Bacteria</taxon>
        <taxon>Pseudomonadati</taxon>
        <taxon>Bacteroidota</taxon>
        <taxon>Flavobacteriia</taxon>
        <taxon>Flavobacteriales</taxon>
        <taxon>Flavobacteriaceae</taxon>
    </lineage>
</organism>
<comment type="caution">
    <text evidence="1">The sequence shown here is derived from an EMBL/GenBank/DDBJ whole genome shotgun (WGS) entry which is preliminary data.</text>
</comment>
<keyword evidence="2" id="KW-1185">Reference proteome</keyword>
<dbReference type="RefSeq" id="WP_004570311.1">
    <property type="nucleotide sequence ID" value="NZ_CH724148.1"/>
</dbReference>
<dbReference type="STRING" id="313594.PI23P_08455"/>
<dbReference type="eggNOG" id="COG3188">
    <property type="taxonomic scope" value="Bacteria"/>
</dbReference>
<dbReference type="AlphaFoldDB" id="A4BZQ0"/>
<accession>A4BZQ0</accession>
<dbReference type="OrthoDB" id="1521722at2"/>
<evidence type="ECO:0000313" key="2">
    <source>
        <dbReference type="Proteomes" id="UP000003053"/>
    </source>
</evidence>
<sequence length="893" mass="101357">MNICIALKVKIIDFIRGTLSKFIIPITLLFFLYSPKSVAQNVEKIAVSDYDELFITIYMANGFNFETDVLISDKNQLFLNVKDIFKKLKIKCISQDGDFIGFIKNENNLYKIDFKKDKITVGAQSFNISNGYVEIFGTTYIAASIISEAFGINVLFNPRSLSAKLSSTFELPFLKQLRIEETRNNISKLRGKPSIADTIIQRDYHLFSFGSVDWAFNSVQTTNNTNTNSVSLGLGTELLFGEANISLTYNDQYNFDSRQLQYNWRWIDNDKKLITQAQIGTLFSQSISQLNAPLVGVTFNNSPNTIRKASGTFTINDSTEPNWTVELYINDILVDYTVADASGLYAFKVPIVYGYTTLKLKFYGLLGEERTEERTMNTPYTFVPANTLEYNATSGILQDGQGSRFSQIGFNYGVNRFLTVGGGLEYLSSIPNTPYIPFAKMAIQPFSKMILNFEYAHNVRFKSLLNFYVTESAFLEINYSKFKADQLAVRFNALEELKIRFSMPFKAQLFSGFTKFNFNQFKYQSFIYNQFDFTFSGYYKQFNINSSSFINRVGSSPAQMNSILNLSYRFNSGLVMRPSINYNINTNHVVRFGAEIEKRISKMYFSVSYERNLQFKNDNVFVNFKYDLPFSRVGLSSSFSNNNLMFSENAQGSLAFGAGNNYIHTSNNSAVGKGGILFYPFLDLNRNGKLDPGEKKVLLSSVNVSGGVAEISGKDFTVRIFDLNAFVNYNIEFSNTSLDYISWRFKRNTYQVLVDPNQYKRIFVPIISVGEVNGMVYLLAGQEMKGQGRVTLAIYNKKKQKVAEVLSESDGYYSYLGLEPGEYSVQVDSLQMKTLDYKATPMAQPIIIRMSEEGDIVEGIDFVLQPIISEKKLVLGKDSIQKNSVPLKKIEKN</sequence>
<name>A4BZQ0_9FLAO</name>
<dbReference type="HOGENOM" id="CLU_323607_0_0_10"/>
<protein>
    <recommendedName>
        <fullName evidence="3">SD-repeat containing protein B domain-containing protein</fullName>
    </recommendedName>
</protein>
<evidence type="ECO:0008006" key="3">
    <source>
        <dbReference type="Google" id="ProtNLM"/>
    </source>
</evidence>
<gene>
    <name evidence="1" type="ORF">PI23P_08455</name>
</gene>
<reference evidence="1 2" key="1">
    <citation type="submission" date="2006-02" db="EMBL/GenBank/DDBJ databases">
        <authorList>
            <person name="Murray A."/>
            <person name="Staley J."/>
            <person name="Ferriera S."/>
            <person name="Johnson J."/>
            <person name="Kravitz S."/>
            <person name="Halpern A."/>
            <person name="Remington K."/>
            <person name="Beeson K."/>
            <person name="Tran B."/>
            <person name="Rogers Y.-H."/>
            <person name="Friedman R."/>
            <person name="Venter J.C."/>
        </authorList>
    </citation>
    <scope>NUCLEOTIDE SEQUENCE [LARGE SCALE GENOMIC DNA]</scope>
    <source>
        <strain evidence="1 2">23-P</strain>
    </source>
</reference>